<proteinExistence type="predicted"/>
<organism evidence="1 2">
    <name type="scientific">Actibacterium pelagium</name>
    <dbReference type="NCBI Taxonomy" id="2029103"/>
    <lineage>
        <taxon>Bacteria</taxon>
        <taxon>Pseudomonadati</taxon>
        <taxon>Pseudomonadota</taxon>
        <taxon>Alphaproteobacteria</taxon>
        <taxon>Rhodobacterales</taxon>
        <taxon>Roseobacteraceae</taxon>
        <taxon>Actibacterium</taxon>
    </lineage>
</organism>
<reference evidence="1" key="2">
    <citation type="submission" date="2020-09" db="EMBL/GenBank/DDBJ databases">
        <authorList>
            <person name="Sun Q."/>
            <person name="Zhou Y."/>
        </authorList>
    </citation>
    <scope>NUCLEOTIDE SEQUENCE</scope>
    <source>
        <strain evidence="1">CGMCC 1.16012</strain>
    </source>
</reference>
<dbReference type="RefSeq" id="WP_095596019.1">
    <property type="nucleotide sequence ID" value="NZ_BMKN01000001.1"/>
</dbReference>
<comment type="caution">
    <text evidence="1">The sequence shown here is derived from an EMBL/GenBank/DDBJ whole genome shotgun (WGS) entry which is preliminary data.</text>
</comment>
<keyword evidence="2" id="KW-1185">Reference proteome</keyword>
<reference evidence="1" key="1">
    <citation type="journal article" date="2014" name="Int. J. Syst. Evol. Microbiol.">
        <title>Complete genome sequence of Corynebacterium casei LMG S-19264T (=DSM 44701T), isolated from a smear-ripened cheese.</title>
        <authorList>
            <consortium name="US DOE Joint Genome Institute (JGI-PGF)"/>
            <person name="Walter F."/>
            <person name="Albersmeier A."/>
            <person name="Kalinowski J."/>
            <person name="Ruckert C."/>
        </authorList>
    </citation>
    <scope>NUCLEOTIDE SEQUENCE</scope>
    <source>
        <strain evidence="1">CGMCC 1.16012</strain>
    </source>
</reference>
<gene>
    <name evidence="1" type="ORF">GCM10011517_11430</name>
</gene>
<dbReference type="AlphaFoldDB" id="A0A917ADU9"/>
<dbReference type="EMBL" id="BMKN01000001">
    <property type="protein sequence ID" value="GGE45536.1"/>
    <property type="molecule type" value="Genomic_DNA"/>
</dbReference>
<protein>
    <submittedName>
        <fullName evidence="1">Uncharacterized protein</fullName>
    </submittedName>
</protein>
<dbReference type="Proteomes" id="UP000606730">
    <property type="component" value="Unassembled WGS sequence"/>
</dbReference>
<evidence type="ECO:0000313" key="1">
    <source>
        <dbReference type="EMBL" id="GGE45536.1"/>
    </source>
</evidence>
<evidence type="ECO:0000313" key="2">
    <source>
        <dbReference type="Proteomes" id="UP000606730"/>
    </source>
</evidence>
<sequence>MFALRLLKNGARLTVTFQYDKHEFGIGHLLGFLAASRTRRGIDVRPTLRSRGKRGLPHFVGYPTIGNP</sequence>
<name>A0A917ADU9_9RHOB</name>
<accession>A0A917ADU9</accession>